<gene>
    <name evidence="1" type="primary">rnc</name>
    <name evidence="1" type="ORF">JFY71_09620</name>
</gene>
<evidence type="ECO:0000313" key="2">
    <source>
        <dbReference type="Proteomes" id="UP000595814"/>
    </source>
</evidence>
<evidence type="ECO:0000313" key="1">
    <source>
        <dbReference type="EMBL" id="QQK07544.1"/>
    </source>
</evidence>
<reference evidence="1 2" key="1">
    <citation type="journal article" date="2022" name="Int. J. Syst. Evol. Microbiol.">
        <title>Miniphocaeibacter halophilus sp. nov., an ammonium-tolerant acetate-producing bacterium isolated from a biogas system.</title>
        <authorList>
            <person name="Schnurer A."/>
            <person name="Singh A."/>
            <person name="Bi S."/>
            <person name="Qiao W."/>
            <person name="Westerholm M."/>
        </authorList>
    </citation>
    <scope>NUCLEOTIDE SEQUENCE [LARGE SCALE GENOMIC DNA]</scope>
    <source>
        <strain evidence="1 2">AMB_01</strain>
    </source>
</reference>
<name>A0AC61MRN4_9FIRM</name>
<proteinExistence type="predicted"/>
<protein>
    <submittedName>
        <fullName evidence="1">Ribonuclease III</fullName>
        <ecNumber evidence="1">3.1.26.3</ecNumber>
    </submittedName>
</protein>
<keyword evidence="1" id="KW-0378">Hydrolase</keyword>
<dbReference type="EC" id="3.1.26.3" evidence="1"/>
<dbReference type="Proteomes" id="UP000595814">
    <property type="component" value="Chromosome"/>
</dbReference>
<dbReference type="EMBL" id="CP066744">
    <property type="protein sequence ID" value="QQK07544.1"/>
    <property type="molecule type" value="Genomic_DNA"/>
</dbReference>
<keyword evidence="2" id="KW-1185">Reference proteome</keyword>
<organism evidence="1 2">
    <name type="scientific">Miniphocaeibacter halophilus</name>
    <dbReference type="NCBI Taxonomy" id="2931922"/>
    <lineage>
        <taxon>Bacteria</taxon>
        <taxon>Bacillati</taxon>
        <taxon>Bacillota</taxon>
        <taxon>Tissierellia</taxon>
        <taxon>Tissierellales</taxon>
        <taxon>Peptoniphilaceae</taxon>
        <taxon>Miniphocaeibacter</taxon>
    </lineage>
</organism>
<accession>A0AC61MRN4</accession>
<sequence length="241" mass="28023">MELSNSRIKLLKQLEKEILYDFKDLKILDSAFHHISKVNEQEDSSYKSNERMEFLGDSILGLVFSEYFYKKYRDIDEGELTKLKSEVVCEESFSNAAKHFNLGKYLILGKGEEKSGGRQRNSILSDTFEALFAAIYLDSNSYSTVYELITKKHINIFDNYLKINKNNYNYKAILQNYVQIKYKSKVKYRLDKSIGPDHAKVFFVTAMYNNIELEQGKGKNKKHAEQKAAKNSIEKLGIEIE</sequence>